<accession>A0A835CP76</accession>
<dbReference type="InterPro" id="IPR001611">
    <property type="entry name" value="Leu-rich_rpt"/>
</dbReference>
<organism evidence="10 11">
    <name type="scientific">Aphidius gifuensis</name>
    <name type="common">Parasitoid wasp</name>
    <dbReference type="NCBI Taxonomy" id="684658"/>
    <lineage>
        <taxon>Eukaryota</taxon>
        <taxon>Metazoa</taxon>
        <taxon>Ecdysozoa</taxon>
        <taxon>Arthropoda</taxon>
        <taxon>Hexapoda</taxon>
        <taxon>Insecta</taxon>
        <taxon>Pterygota</taxon>
        <taxon>Neoptera</taxon>
        <taxon>Endopterygota</taxon>
        <taxon>Hymenoptera</taxon>
        <taxon>Apocrita</taxon>
        <taxon>Ichneumonoidea</taxon>
        <taxon>Braconidae</taxon>
        <taxon>Aphidiinae</taxon>
        <taxon>Aphidius</taxon>
    </lineage>
</organism>
<dbReference type="InterPro" id="IPR032675">
    <property type="entry name" value="LRR_dom_sf"/>
</dbReference>
<protein>
    <recommendedName>
        <fullName evidence="8">Dynein axonemal assembly factor 1 homolog</fullName>
    </recommendedName>
</protein>
<evidence type="ECO:0000256" key="9">
    <source>
        <dbReference type="SAM" id="MobiDB-lite"/>
    </source>
</evidence>
<dbReference type="OrthoDB" id="1904536at2759"/>
<comment type="function">
    <text evidence="1">Cilium-specific protein required for cilia structures.</text>
</comment>
<keyword evidence="11" id="KW-1185">Reference proteome</keyword>
<evidence type="ECO:0000256" key="3">
    <source>
        <dbReference type="ARBA" id="ARBA00006453"/>
    </source>
</evidence>
<dbReference type="Proteomes" id="UP000639338">
    <property type="component" value="Unassembled WGS sequence"/>
</dbReference>
<keyword evidence="4" id="KW-0433">Leucine-rich repeat</keyword>
<evidence type="ECO:0000256" key="5">
    <source>
        <dbReference type="ARBA" id="ARBA00022737"/>
    </source>
</evidence>
<comment type="caution">
    <text evidence="10">The sequence shown here is derived from an EMBL/GenBank/DDBJ whole genome shotgun (WGS) entry which is preliminary data.</text>
</comment>
<dbReference type="GO" id="GO:0035082">
    <property type="term" value="P:axoneme assembly"/>
    <property type="evidence" value="ECO:0007669"/>
    <property type="project" value="TreeGrafter"/>
</dbReference>
<keyword evidence="6" id="KW-0969">Cilium</keyword>
<evidence type="ECO:0000256" key="8">
    <source>
        <dbReference type="ARBA" id="ARBA00024433"/>
    </source>
</evidence>
<comment type="subcellular location">
    <subcellularLocation>
        <location evidence="2">Cell projection</location>
        <location evidence="2">Cilium</location>
    </subcellularLocation>
</comment>
<gene>
    <name evidence="10" type="ORF">HCN44_000109</name>
</gene>
<dbReference type="SMART" id="SM00365">
    <property type="entry name" value="LRR_SD22"/>
    <property type="match status" value="5"/>
</dbReference>
<dbReference type="InterPro" id="IPR050576">
    <property type="entry name" value="Cilia_flagella_integrity"/>
</dbReference>
<evidence type="ECO:0000313" key="11">
    <source>
        <dbReference type="Proteomes" id="UP000639338"/>
    </source>
</evidence>
<proteinExistence type="inferred from homology"/>
<comment type="similarity">
    <text evidence="3">Belongs to the DNAAF1 family.</text>
</comment>
<dbReference type="AlphaFoldDB" id="A0A835CP76"/>
<dbReference type="PANTHER" id="PTHR45973">
    <property type="entry name" value="PROTEIN PHOSPHATASE 1 REGULATORY SUBUNIT SDS22-RELATED"/>
    <property type="match status" value="1"/>
</dbReference>
<evidence type="ECO:0000256" key="2">
    <source>
        <dbReference type="ARBA" id="ARBA00004138"/>
    </source>
</evidence>
<evidence type="ECO:0000313" key="10">
    <source>
        <dbReference type="EMBL" id="KAF7990304.1"/>
    </source>
</evidence>
<sequence>MDIETATTMLNDMNVGKIYTDNDVKIQNDIIQVEKSIIENEKNIALKWLDEKFDAQNEIDDDDDKIVYPFEKDEIIENFDKYVFHQVDDKQIDVKKENDEQVNCIKEIKLIVDEICQKVEENLDETKKIDTKNEEENFNSDNNADSVDDPDDSWLSFKNKEEEYVPIVGKIYEVNEKEHGIRMTEELLKKHCKEKKLYQTPYLNDTLYLHYQGFSFIENLGKYTGLKCLWLENNGISEIANLENQKNLRCLYLHHNLIRKIENLDCLEKLDTVNFSYNMIKKIENLGSLKFLNTLNISHNYLKEVEDIDELKLLKSLTILDVSHNQLEPVEIIEVFAGMESLRVLSLMGNPALKSISSYRKTTILKCKELRHLDDRPVFPKERACAEAWKRGGPQEEIAERDRWNKAEQQKITDSVYALIKKRKNIISISDECEDNSVIEKNENIPIDLPDLEDGESTENIFAEKKSSVCLEIFSSSDDEEEEEESDKNKDEEINKYEPINITKPKKLIEEISSCDLENVNEIQIGAKQVSTSTDGICDLNKDTKDIIPTLENLENIDLKIENNKRSKTQEYFEDLLDTMSKIPQSLEMQITQGK</sequence>
<dbReference type="EMBL" id="JACMRX010000004">
    <property type="protein sequence ID" value="KAF7990304.1"/>
    <property type="molecule type" value="Genomic_DNA"/>
</dbReference>
<name>A0A835CP76_APHGI</name>
<feature type="region of interest" description="Disordered" evidence="9">
    <location>
        <begin position="127"/>
        <end position="152"/>
    </location>
</feature>
<dbReference type="Gene3D" id="3.80.10.10">
    <property type="entry name" value="Ribonuclease Inhibitor"/>
    <property type="match status" value="2"/>
</dbReference>
<dbReference type="PROSITE" id="PS51450">
    <property type="entry name" value="LRR"/>
    <property type="match status" value="4"/>
</dbReference>
<dbReference type="FunFam" id="3.80.10.10:FF:000166">
    <property type="entry name" value="Dynein assembly factor 1, axonemal"/>
    <property type="match status" value="1"/>
</dbReference>
<dbReference type="SUPFAM" id="SSF52075">
    <property type="entry name" value="Outer arm dynein light chain 1"/>
    <property type="match status" value="1"/>
</dbReference>
<evidence type="ECO:0000256" key="4">
    <source>
        <dbReference type="ARBA" id="ARBA00022614"/>
    </source>
</evidence>
<dbReference type="PANTHER" id="PTHR45973:SF9">
    <property type="entry name" value="LEUCINE-RICH REPEAT-CONTAINING PROTEIN 46"/>
    <property type="match status" value="1"/>
</dbReference>
<dbReference type="Pfam" id="PF14580">
    <property type="entry name" value="LRR_9"/>
    <property type="match status" value="1"/>
</dbReference>
<keyword evidence="5" id="KW-0677">Repeat</keyword>
<dbReference type="GO" id="GO:0070840">
    <property type="term" value="F:dynein complex binding"/>
    <property type="evidence" value="ECO:0007669"/>
    <property type="project" value="TreeGrafter"/>
</dbReference>
<evidence type="ECO:0000256" key="1">
    <source>
        <dbReference type="ARBA" id="ARBA00003843"/>
    </source>
</evidence>
<evidence type="ECO:0000256" key="6">
    <source>
        <dbReference type="ARBA" id="ARBA00023069"/>
    </source>
</evidence>
<feature type="region of interest" description="Disordered" evidence="9">
    <location>
        <begin position="474"/>
        <end position="495"/>
    </location>
</feature>
<keyword evidence="7" id="KW-0966">Cell projection</keyword>
<evidence type="ECO:0000256" key="7">
    <source>
        <dbReference type="ARBA" id="ARBA00023273"/>
    </source>
</evidence>
<dbReference type="GO" id="GO:0005930">
    <property type="term" value="C:axoneme"/>
    <property type="evidence" value="ECO:0007669"/>
    <property type="project" value="TreeGrafter"/>
</dbReference>
<feature type="compositionally biased region" description="Acidic residues" evidence="9">
    <location>
        <begin position="477"/>
        <end position="486"/>
    </location>
</feature>
<reference evidence="10 11" key="1">
    <citation type="submission" date="2020-08" db="EMBL/GenBank/DDBJ databases">
        <title>Aphidius gifuensis genome sequencing and assembly.</title>
        <authorList>
            <person name="Du Z."/>
        </authorList>
    </citation>
    <scope>NUCLEOTIDE SEQUENCE [LARGE SCALE GENOMIC DNA]</scope>
    <source>
        <strain evidence="10">YNYX2018</strain>
        <tissue evidence="10">Adults</tissue>
    </source>
</reference>